<gene>
    <name evidence="3" type="ORF">B0H17DRAFT_672078</name>
</gene>
<feature type="region of interest" description="Disordered" evidence="1">
    <location>
        <begin position="74"/>
        <end position="121"/>
    </location>
</feature>
<feature type="transmembrane region" description="Helical" evidence="2">
    <location>
        <begin position="29"/>
        <end position="47"/>
    </location>
</feature>
<keyword evidence="2" id="KW-0472">Membrane</keyword>
<accession>A0AAD7GUL2</accession>
<feature type="compositionally biased region" description="Polar residues" evidence="1">
    <location>
        <begin position="78"/>
        <end position="99"/>
    </location>
</feature>
<dbReference type="EMBL" id="JARKIE010000008">
    <property type="protein sequence ID" value="KAJ7705611.1"/>
    <property type="molecule type" value="Genomic_DNA"/>
</dbReference>
<proteinExistence type="predicted"/>
<keyword evidence="2" id="KW-1133">Transmembrane helix</keyword>
<sequence>MRHHLAVLRSFFSISREASRQSHSKVGEIVGPILGVLVLVLFAACVWRRFRKSHLAMDNAGIISPLVLPQPNIPPSGMVQTEIRSPVSRKNSPPTQIISESLPPPATPSQQGSSTLPGPPDVNQIIKLIAQRIDRRGDSHSESNLPGYNAHSM</sequence>
<evidence type="ECO:0000256" key="2">
    <source>
        <dbReference type="SAM" id="Phobius"/>
    </source>
</evidence>
<organism evidence="3 4">
    <name type="scientific">Mycena rosella</name>
    <name type="common">Pink bonnet</name>
    <name type="synonym">Agaricus rosellus</name>
    <dbReference type="NCBI Taxonomy" id="1033263"/>
    <lineage>
        <taxon>Eukaryota</taxon>
        <taxon>Fungi</taxon>
        <taxon>Dikarya</taxon>
        <taxon>Basidiomycota</taxon>
        <taxon>Agaricomycotina</taxon>
        <taxon>Agaricomycetes</taxon>
        <taxon>Agaricomycetidae</taxon>
        <taxon>Agaricales</taxon>
        <taxon>Marasmiineae</taxon>
        <taxon>Mycenaceae</taxon>
        <taxon>Mycena</taxon>
    </lineage>
</organism>
<comment type="caution">
    <text evidence="3">The sequence shown here is derived from an EMBL/GenBank/DDBJ whole genome shotgun (WGS) entry which is preliminary data.</text>
</comment>
<evidence type="ECO:0000313" key="4">
    <source>
        <dbReference type="Proteomes" id="UP001221757"/>
    </source>
</evidence>
<feature type="region of interest" description="Disordered" evidence="1">
    <location>
        <begin position="133"/>
        <end position="153"/>
    </location>
</feature>
<keyword evidence="4" id="KW-1185">Reference proteome</keyword>
<name>A0AAD7GUL2_MYCRO</name>
<dbReference type="AlphaFoldDB" id="A0AAD7GUL2"/>
<dbReference type="Proteomes" id="UP001221757">
    <property type="component" value="Unassembled WGS sequence"/>
</dbReference>
<evidence type="ECO:0000256" key="1">
    <source>
        <dbReference type="SAM" id="MobiDB-lite"/>
    </source>
</evidence>
<keyword evidence="2" id="KW-0812">Transmembrane</keyword>
<protein>
    <submittedName>
        <fullName evidence="3">Uncharacterized protein</fullName>
    </submittedName>
</protein>
<evidence type="ECO:0000313" key="3">
    <source>
        <dbReference type="EMBL" id="KAJ7705611.1"/>
    </source>
</evidence>
<feature type="compositionally biased region" description="Polar residues" evidence="1">
    <location>
        <begin position="142"/>
        <end position="153"/>
    </location>
</feature>
<reference evidence="3" key="1">
    <citation type="submission" date="2023-03" db="EMBL/GenBank/DDBJ databases">
        <title>Massive genome expansion in bonnet fungi (Mycena s.s.) driven by repeated elements and novel gene families across ecological guilds.</title>
        <authorList>
            <consortium name="Lawrence Berkeley National Laboratory"/>
            <person name="Harder C.B."/>
            <person name="Miyauchi S."/>
            <person name="Viragh M."/>
            <person name="Kuo A."/>
            <person name="Thoen E."/>
            <person name="Andreopoulos B."/>
            <person name="Lu D."/>
            <person name="Skrede I."/>
            <person name="Drula E."/>
            <person name="Henrissat B."/>
            <person name="Morin E."/>
            <person name="Kohler A."/>
            <person name="Barry K."/>
            <person name="LaButti K."/>
            <person name="Morin E."/>
            <person name="Salamov A."/>
            <person name="Lipzen A."/>
            <person name="Mereny Z."/>
            <person name="Hegedus B."/>
            <person name="Baldrian P."/>
            <person name="Stursova M."/>
            <person name="Weitz H."/>
            <person name="Taylor A."/>
            <person name="Grigoriev I.V."/>
            <person name="Nagy L.G."/>
            <person name="Martin F."/>
            <person name="Kauserud H."/>
        </authorList>
    </citation>
    <scope>NUCLEOTIDE SEQUENCE</scope>
    <source>
        <strain evidence="3">CBHHK067</strain>
    </source>
</reference>